<gene>
    <name evidence="2" type="ORF">EYF80_061339</name>
</gene>
<reference evidence="2 3" key="1">
    <citation type="submission" date="2019-03" db="EMBL/GenBank/DDBJ databases">
        <title>First draft genome of Liparis tanakae, snailfish: a comprehensive survey of snailfish specific genes.</title>
        <authorList>
            <person name="Kim W."/>
            <person name="Song I."/>
            <person name="Jeong J.-H."/>
            <person name="Kim D."/>
            <person name="Kim S."/>
            <person name="Ryu S."/>
            <person name="Song J.Y."/>
            <person name="Lee S.K."/>
        </authorList>
    </citation>
    <scope>NUCLEOTIDE SEQUENCE [LARGE SCALE GENOMIC DNA]</scope>
    <source>
        <tissue evidence="2">Muscle</tissue>
    </source>
</reference>
<evidence type="ECO:0000313" key="3">
    <source>
        <dbReference type="Proteomes" id="UP000314294"/>
    </source>
</evidence>
<accession>A0A4Z2EJA4</accession>
<organism evidence="2 3">
    <name type="scientific">Liparis tanakae</name>
    <name type="common">Tanaka's snailfish</name>
    <dbReference type="NCBI Taxonomy" id="230148"/>
    <lineage>
        <taxon>Eukaryota</taxon>
        <taxon>Metazoa</taxon>
        <taxon>Chordata</taxon>
        <taxon>Craniata</taxon>
        <taxon>Vertebrata</taxon>
        <taxon>Euteleostomi</taxon>
        <taxon>Actinopterygii</taxon>
        <taxon>Neopterygii</taxon>
        <taxon>Teleostei</taxon>
        <taxon>Neoteleostei</taxon>
        <taxon>Acanthomorphata</taxon>
        <taxon>Eupercaria</taxon>
        <taxon>Perciformes</taxon>
        <taxon>Cottioidei</taxon>
        <taxon>Cottales</taxon>
        <taxon>Liparidae</taxon>
        <taxon>Liparis</taxon>
    </lineage>
</organism>
<keyword evidence="3" id="KW-1185">Reference proteome</keyword>
<feature type="compositionally biased region" description="Basic and acidic residues" evidence="1">
    <location>
        <begin position="1"/>
        <end position="10"/>
    </location>
</feature>
<feature type="region of interest" description="Disordered" evidence="1">
    <location>
        <begin position="1"/>
        <end position="84"/>
    </location>
</feature>
<sequence length="98" mass="10272">MSGARRRPEEPAAPNCSGLSSWNTNTLTGGQRAEPEGGEEMYTTPPTSGAGARHSGRPTRRRAAGVGQSERAEGGDLALLSEPAASNQLLRRLGEEKV</sequence>
<protein>
    <submittedName>
        <fullName evidence="2">Uncharacterized protein</fullName>
    </submittedName>
</protein>
<evidence type="ECO:0000313" key="2">
    <source>
        <dbReference type="EMBL" id="TNN28514.1"/>
    </source>
</evidence>
<evidence type="ECO:0000256" key="1">
    <source>
        <dbReference type="SAM" id="MobiDB-lite"/>
    </source>
</evidence>
<comment type="caution">
    <text evidence="2">The sequence shown here is derived from an EMBL/GenBank/DDBJ whole genome shotgun (WGS) entry which is preliminary data.</text>
</comment>
<name>A0A4Z2EJA4_9TELE</name>
<feature type="compositionally biased region" description="Polar residues" evidence="1">
    <location>
        <begin position="17"/>
        <end position="29"/>
    </location>
</feature>
<feature type="compositionally biased region" description="Basic residues" evidence="1">
    <location>
        <begin position="54"/>
        <end position="63"/>
    </location>
</feature>
<dbReference type="EMBL" id="SRLO01006812">
    <property type="protein sequence ID" value="TNN28514.1"/>
    <property type="molecule type" value="Genomic_DNA"/>
</dbReference>
<proteinExistence type="predicted"/>
<dbReference type="Proteomes" id="UP000314294">
    <property type="component" value="Unassembled WGS sequence"/>
</dbReference>
<dbReference type="AlphaFoldDB" id="A0A4Z2EJA4"/>